<sequence length="116" mass="13313">MRESASFVIRKLYQKKKKKKRKKKIREESRKTEGKGNEGCAGAKIAEKRRAKVPKQTMCPTVTRLPQLTIKGHFAITARNVSGNMKSMSPEEKDHVLTLRGLRLTRAINFFEQTLL</sequence>
<evidence type="ECO:0000313" key="3">
    <source>
        <dbReference type="Proteomes" id="UP001430953"/>
    </source>
</evidence>
<name>A0AAW2EFF7_9HYME</name>
<proteinExistence type="predicted"/>
<dbReference type="Proteomes" id="UP001430953">
    <property type="component" value="Unassembled WGS sequence"/>
</dbReference>
<reference evidence="2 3" key="1">
    <citation type="submission" date="2023-03" db="EMBL/GenBank/DDBJ databases">
        <title>High recombination rates correlate with genetic variation in Cardiocondyla obscurior ants.</title>
        <authorList>
            <person name="Errbii M."/>
        </authorList>
    </citation>
    <scope>NUCLEOTIDE SEQUENCE [LARGE SCALE GENOMIC DNA]</scope>
    <source>
        <strain evidence="2">Alpha-2009</strain>
        <tissue evidence="2">Whole body</tissue>
    </source>
</reference>
<comment type="caution">
    <text evidence="2">The sequence shown here is derived from an EMBL/GenBank/DDBJ whole genome shotgun (WGS) entry which is preliminary data.</text>
</comment>
<evidence type="ECO:0000313" key="2">
    <source>
        <dbReference type="EMBL" id="KAL0101675.1"/>
    </source>
</evidence>
<feature type="compositionally biased region" description="Basic and acidic residues" evidence="1">
    <location>
        <begin position="25"/>
        <end position="36"/>
    </location>
</feature>
<protein>
    <submittedName>
        <fullName evidence="2">Uncharacterized protein</fullName>
    </submittedName>
</protein>
<dbReference type="EMBL" id="JADYXP020000024">
    <property type="protein sequence ID" value="KAL0101675.1"/>
    <property type="molecule type" value="Genomic_DNA"/>
</dbReference>
<gene>
    <name evidence="2" type="ORF">PUN28_019083</name>
</gene>
<dbReference type="AlphaFoldDB" id="A0AAW2EFF7"/>
<accession>A0AAW2EFF7</accession>
<feature type="region of interest" description="Disordered" evidence="1">
    <location>
        <begin position="1"/>
        <end position="41"/>
    </location>
</feature>
<keyword evidence="3" id="KW-1185">Reference proteome</keyword>
<feature type="compositionally biased region" description="Basic residues" evidence="1">
    <location>
        <begin position="12"/>
        <end position="24"/>
    </location>
</feature>
<organism evidence="2 3">
    <name type="scientific">Cardiocondyla obscurior</name>
    <dbReference type="NCBI Taxonomy" id="286306"/>
    <lineage>
        <taxon>Eukaryota</taxon>
        <taxon>Metazoa</taxon>
        <taxon>Ecdysozoa</taxon>
        <taxon>Arthropoda</taxon>
        <taxon>Hexapoda</taxon>
        <taxon>Insecta</taxon>
        <taxon>Pterygota</taxon>
        <taxon>Neoptera</taxon>
        <taxon>Endopterygota</taxon>
        <taxon>Hymenoptera</taxon>
        <taxon>Apocrita</taxon>
        <taxon>Aculeata</taxon>
        <taxon>Formicoidea</taxon>
        <taxon>Formicidae</taxon>
        <taxon>Myrmicinae</taxon>
        <taxon>Cardiocondyla</taxon>
    </lineage>
</organism>
<evidence type="ECO:0000256" key="1">
    <source>
        <dbReference type="SAM" id="MobiDB-lite"/>
    </source>
</evidence>